<proteinExistence type="predicted"/>
<sequence>MEEHIFRSSILWGPKKEELKGIYKPFQLRVEYFLNVVFANSRTQSCLVQAQ</sequence>
<name>A0AAE0TKY0_9BIVA</name>
<organism evidence="1 2">
    <name type="scientific">Potamilus streckersoni</name>
    <dbReference type="NCBI Taxonomy" id="2493646"/>
    <lineage>
        <taxon>Eukaryota</taxon>
        <taxon>Metazoa</taxon>
        <taxon>Spiralia</taxon>
        <taxon>Lophotrochozoa</taxon>
        <taxon>Mollusca</taxon>
        <taxon>Bivalvia</taxon>
        <taxon>Autobranchia</taxon>
        <taxon>Heteroconchia</taxon>
        <taxon>Palaeoheterodonta</taxon>
        <taxon>Unionida</taxon>
        <taxon>Unionoidea</taxon>
        <taxon>Unionidae</taxon>
        <taxon>Ambleminae</taxon>
        <taxon>Lampsilini</taxon>
        <taxon>Potamilus</taxon>
    </lineage>
</organism>
<reference evidence="1" key="3">
    <citation type="submission" date="2023-05" db="EMBL/GenBank/DDBJ databases">
        <authorList>
            <person name="Smith C.H."/>
        </authorList>
    </citation>
    <scope>NUCLEOTIDE SEQUENCE</scope>
    <source>
        <strain evidence="1">CHS0354</strain>
        <tissue evidence="1">Mantle</tissue>
    </source>
</reference>
<dbReference type="AlphaFoldDB" id="A0AAE0TKY0"/>
<evidence type="ECO:0000313" key="1">
    <source>
        <dbReference type="EMBL" id="KAK3612294.1"/>
    </source>
</evidence>
<reference evidence="1" key="1">
    <citation type="journal article" date="2021" name="Genome Biol. Evol.">
        <title>A High-Quality Reference Genome for a Parasitic Bivalve with Doubly Uniparental Inheritance (Bivalvia: Unionida).</title>
        <authorList>
            <person name="Smith C.H."/>
        </authorList>
    </citation>
    <scope>NUCLEOTIDE SEQUENCE</scope>
    <source>
        <strain evidence="1">CHS0354</strain>
    </source>
</reference>
<reference evidence="1" key="2">
    <citation type="journal article" date="2021" name="Genome Biol. Evol.">
        <title>Developing a high-quality reference genome for a parasitic bivalve with doubly uniparental inheritance (Bivalvia: Unionida).</title>
        <authorList>
            <person name="Smith C.H."/>
        </authorList>
    </citation>
    <scope>NUCLEOTIDE SEQUENCE</scope>
    <source>
        <strain evidence="1">CHS0354</strain>
        <tissue evidence="1">Mantle</tissue>
    </source>
</reference>
<accession>A0AAE0TKY0</accession>
<dbReference type="Proteomes" id="UP001195483">
    <property type="component" value="Unassembled WGS sequence"/>
</dbReference>
<gene>
    <name evidence="1" type="ORF">CHS0354_011013</name>
</gene>
<comment type="caution">
    <text evidence="1">The sequence shown here is derived from an EMBL/GenBank/DDBJ whole genome shotgun (WGS) entry which is preliminary data.</text>
</comment>
<dbReference type="EMBL" id="JAEAOA010000686">
    <property type="protein sequence ID" value="KAK3612294.1"/>
    <property type="molecule type" value="Genomic_DNA"/>
</dbReference>
<evidence type="ECO:0000313" key="2">
    <source>
        <dbReference type="Proteomes" id="UP001195483"/>
    </source>
</evidence>
<keyword evidence="2" id="KW-1185">Reference proteome</keyword>
<protein>
    <submittedName>
        <fullName evidence="1">Uncharacterized protein</fullName>
    </submittedName>
</protein>